<accession>A0A432WYL5</accession>
<evidence type="ECO:0000313" key="3">
    <source>
        <dbReference type="EMBL" id="RUO38888.1"/>
    </source>
</evidence>
<keyword evidence="1" id="KW-0472">Membrane</keyword>
<gene>
    <name evidence="3" type="ORF">CWE15_10300</name>
</gene>
<evidence type="ECO:0000313" key="4">
    <source>
        <dbReference type="Proteomes" id="UP000286976"/>
    </source>
</evidence>
<dbReference type="AlphaFoldDB" id="A0A432WYL5"/>
<sequence>MIEAVSSAGVWVMQVFLRSMVFTLFLGVFSSSSLAALQSPFGDAIQGNKYPPSEQVFVIDYNQVDAELRVRFSIRDGFYLYQHRFDFSPEEKVHRVHPLPEGELHSDEFFGDTVIYRDHVELVVDLNAARRNEILNVHLQGCADEGFCYPPTTQQIFLRRTAGTSDDTAALASSPAPEPLQASKSQTTSVFLWGLFILAGLALLAVLLRRRKK</sequence>
<dbReference type="InterPro" id="IPR028250">
    <property type="entry name" value="DsbDN"/>
</dbReference>
<keyword evidence="1" id="KW-0812">Transmembrane</keyword>
<feature type="domain" description="Thiol:disulfide interchange protein DsbD N-terminal" evidence="2">
    <location>
        <begin position="51"/>
        <end position="158"/>
    </location>
</feature>
<protein>
    <recommendedName>
        <fullName evidence="2">Thiol:disulfide interchange protein DsbD N-terminal domain-containing protein</fullName>
    </recommendedName>
</protein>
<dbReference type="SUPFAM" id="SSF74863">
    <property type="entry name" value="Thiol:disulfide interchange protein DsbD, N-terminal domain (DsbD-alpha)"/>
    <property type="match status" value="1"/>
</dbReference>
<dbReference type="InterPro" id="IPR036929">
    <property type="entry name" value="DsbDN_sf"/>
</dbReference>
<dbReference type="GO" id="GO:0045454">
    <property type="term" value="P:cell redox homeostasis"/>
    <property type="evidence" value="ECO:0007669"/>
    <property type="project" value="TreeGrafter"/>
</dbReference>
<organism evidence="3 4">
    <name type="scientific">Aliidiomarina taiwanensis</name>
    <dbReference type="NCBI Taxonomy" id="946228"/>
    <lineage>
        <taxon>Bacteria</taxon>
        <taxon>Pseudomonadati</taxon>
        <taxon>Pseudomonadota</taxon>
        <taxon>Gammaproteobacteria</taxon>
        <taxon>Alteromonadales</taxon>
        <taxon>Idiomarinaceae</taxon>
        <taxon>Aliidiomarina</taxon>
    </lineage>
</organism>
<dbReference type="GO" id="GO:0015035">
    <property type="term" value="F:protein-disulfide reductase activity"/>
    <property type="evidence" value="ECO:0007669"/>
    <property type="project" value="TreeGrafter"/>
</dbReference>
<dbReference type="Proteomes" id="UP000286976">
    <property type="component" value="Unassembled WGS sequence"/>
</dbReference>
<dbReference type="Gene3D" id="2.60.40.1250">
    <property type="entry name" value="Thiol:disulfide interchange protein DsbD, N-terminal domain"/>
    <property type="match status" value="1"/>
</dbReference>
<dbReference type="PANTHER" id="PTHR32234:SF0">
    <property type="entry name" value="THIOL:DISULFIDE INTERCHANGE PROTEIN DSBD"/>
    <property type="match status" value="1"/>
</dbReference>
<dbReference type="PANTHER" id="PTHR32234">
    <property type="entry name" value="THIOL:DISULFIDE INTERCHANGE PROTEIN DSBD"/>
    <property type="match status" value="1"/>
</dbReference>
<feature type="transmembrane region" description="Helical" evidence="1">
    <location>
        <begin position="190"/>
        <end position="208"/>
    </location>
</feature>
<evidence type="ECO:0000256" key="1">
    <source>
        <dbReference type="SAM" id="Phobius"/>
    </source>
</evidence>
<dbReference type="EMBL" id="PIPQ01000008">
    <property type="protein sequence ID" value="RUO38888.1"/>
    <property type="molecule type" value="Genomic_DNA"/>
</dbReference>
<keyword evidence="1" id="KW-1133">Transmembrane helix</keyword>
<dbReference type="Pfam" id="PF11412">
    <property type="entry name" value="DsbD_N"/>
    <property type="match status" value="1"/>
</dbReference>
<name>A0A432WYL5_9GAMM</name>
<proteinExistence type="predicted"/>
<comment type="caution">
    <text evidence="3">The sequence shown here is derived from an EMBL/GenBank/DDBJ whole genome shotgun (WGS) entry which is preliminary data.</text>
</comment>
<reference evidence="3 4" key="1">
    <citation type="journal article" date="2011" name="Front. Microbiol.">
        <title>Genomic signatures of strain selection and enhancement in Bacillus atrophaeus var. globigii, a historical biowarfare simulant.</title>
        <authorList>
            <person name="Gibbons H.S."/>
            <person name="Broomall S.M."/>
            <person name="McNew L.A."/>
            <person name="Daligault H."/>
            <person name="Chapman C."/>
            <person name="Bruce D."/>
            <person name="Karavis M."/>
            <person name="Krepps M."/>
            <person name="McGregor P.A."/>
            <person name="Hong C."/>
            <person name="Park K.H."/>
            <person name="Akmal A."/>
            <person name="Feldman A."/>
            <person name="Lin J.S."/>
            <person name="Chang W.E."/>
            <person name="Higgs B.W."/>
            <person name="Demirev P."/>
            <person name="Lindquist J."/>
            <person name="Liem A."/>
            <person name="Fochler E."/>
            <person name="Read T.D."/>
            <person name="Tapia R."/>
            <person name="Johnson S."/>
            <person name="Bishop-Lilly K.A."/>
            <person name="Detter C."/>
            <person name="Han C."/>
            <person name="Sozhamannan S."/>
            <person name="Rosenzweig C.N."/>
            <person name="Skowronski E.W."/>
        </authorList>
    </citation>
    <scope>NUCLEOTIDE SEQUENCE [LARGE SCALE GENOMIC DNA]</scope>
    <source>
        <strain evidence="3 4">AIT1</strain>
    </source>
</reference>
<evidence type="ECO:0000259" key="2">
    <source>
        <dbReference type="Pfam" id="PF11412"/>
    </source>
</evidence>
<keyword evidence="4" id="KW-1185">Reference proteome</keyword>